<dbReference type="InterPro" id="IPR039425">
    <property type="entry name" value="RNA_pol_sigma-70-like"/>
</dbReference>
<dbReference type="PANTHER" id="PTHR43133:SF63">
    <property type="entry name" value="RNA POLYMERASE SIGMA FACTOR FECI-RELATED"/>
    <property type="match status" value="1"/>
</dbReference>
<dbReference type="Gene3D" id="1.10.1740.10">
    <property type="match status" value="1"/>
</dbReference>
<keyword evidence="4" id="KW-0804">Transcription</keyword>
<dbReference type="InterPro" id="IPR013249">
    <property type="entry name" value="RNA_pol_sigma70_r4_t2"/>
</dbReference>
<gene>
    <name evidence="7" type="ORF">C4K68_21675</name>
</gene>
<evidence type="ECO:0000256" key="3">
    <source>
        <dbReference type="ARBA" id="ARBA00023082"/>
    </source>
</evidence>
<dbReference type="InterPro" id="IPR036388">
    <property type="entry name" value="WH-like_DNA-bd_sf"/>
</dbReference>
<comment type="similarity">
    <text evidence="1">Belongs to the sigma-70 factor family. ECF subfamily.</text>
</comment>
<dbReference type="InterPro" id="IPR014284">
    <property type="entry name" value="RNA_pol_sigma-70_dom"/>
</dbReference>
<dbReference type="InterPro" id="IPR013324">
    <property type="entry name" value="RNA_pol_sigma_r3/r4-like"/>
</dbReference>
<keyword evidence="2" id="KW-0805">Transcription regulation</keyword>
<dbReference type="Gene3D" id="1.10.10.10">
    <property type="entry name" value="Winged helix-like DNA-binding domain superfamily/Winged helix DNA-binding domain"/>
    <property type="match status" value="1"/>
</dbReference>
<name>A0A2S5KL29_9PROT</name>
<feature type="domain" description="RNA polymerase sigma factor 70 region 4 type 2" evidence="6">
    <location>
        <begin position="111"/>
        <end position="163"/>
    </location>
</feature>
<evidence type="ECO:0000313" key="7">
    <source>
        <dbReference type="EMBL" id="PPC75345.1"/>
    </source>
</evidence>
<dbReference type="InterPro" id="IPR007627">
    <property type="entry name" value="RNA_pol_sigma70_r2"/>
</dbReference>
<keyword evidence="3" id="KW-0731">Sigma factor</keyword>
<dbReference type="GO" id="GO:0003677">
    <property type="term" value="F:DNA binding"/>
    <property type="evidence" value="ECO:0007669"/>
    <property type="project" value="InterPro"/>
</dbReference>
<dbReference type="Pfam" id="PF04542">
    <property type="entry name" value="Sigma70_r2"/>
    <property type="match status" value="1"/>
</dbReference>
<evidence type="ECO:0000259" key="5">
    <source>
        <dbReference type="Pfam" id="PF04542"/>
    </source>
</evidence>
<dbReference type="PANTHER" id="PTHR43133">
    <property type="entry name" value="RNA POLYMERASE ECF-TYPE SIGMA FACTO"/>
    <property type="match status" value="1"/>
</dbReference>
<dbReference type="InterPro" id="IPR013325">
    <property type="entry name" value="RNA_pol_sigma_r2"/>
</dbReference>
<protein>
    <submittedName>
        <fullName evidence="7">RNA polymerase subunit sigma</fullName>
    </submittedName>
</protein>
<dbReference type="GO" id="GO:0006352">
    <property type="term" value="P:DNA-templated transcription initiation"/>
    <property type="evidence" value="ECO:0007669"/>
    <property type="project" value="InterPro"/>
</dbReference>
<dbReference type="Pfam" id="PF08281">
    <property type="entry name" value="Sigma70_r4_2"/>
    <property type="match status" value="1"/>
</dbReference>
<organism evidence="7 8">
    <name type="scientific">Proteobacteria bacterium 228</name>
    <dbReference type="NCBI Taxonomy" id="2083153"/>
    <lineage>
        <taxon>Bacteria</taxon>
        <taxon>Pseudomonadati</taxon>
        <taxon>Pseudomonadota</taxon>
    </lineage>
</organism>
<evidence type="ECO:0000259" key="6">
    <source>
        <dbReference type="Pfam" id="PF08281"/>
    </source>
</evidence>
<feature type="domain" description="RNA polymerase sigma-70 region 2" evidence="5">
    <location>
        <begin position="14"/>
        <end position="80"/>
    </location>
</feature>
<proteinExistence type="inferred from homology"/>
<dbReference type="SUPFAM" id="SSF88659">
    <property type="entry name" value="Sigma3 and sigma4 domains of RNA polymerase sigma factors"/>
    <property type="match status" value="1"/>
</dbReference>
<dbReference type="SUPFAM" id="SSF88946">
    <property type="entry name" value="Sigma2 domain of RNA polymerase sigma factors"/>
    <property type="match status" value="1"/>
</dbReference>
<dbReference type="Proteomes" id="UP000238196">
    <property type="component" value="Unassembled WGS sequence"/>
</dbReference>
<reference evidence="7 8" key="1">
    <citation type="submission" date="2018-02" db="EMBL/GenBank/DDBJ databases">
        <title>novel marine gammaproteobacteria from coastal saline agro ecosystem.</title>
        <authorList>
            <person name="Krishnan R."/>
            <person name="Ramesh Kumar N."/>
        </authorList>
    </citation>
    <scope>NUCLEOTIDE SEQUENCE [LARGE SCALE GENOMIC DNA]</scope>
    <source>
        <strain evidence="7 8">228</strain>
    </source>
</reference>
<evidence type="ECO:0000256" key="4">
    <source>
        <dbReference type="ARBA" id="ARBA00023163"/>
    </source>
</evidence>
<dbReference type="NCBIfam" id="TIGR02937">
    <property type="entry name" value="sigma70-ECF"/>
    <property type="match status" value="1"/>
</dbReference>
<evidence type="ECO:0000256" key="2">
    <source>
        <dbReference type="ARBA" id="ARBA00023015"/>
    </source>
</evidence>
<dbReference type="GO" id="GO:0016987">
    <property type="term" value="F:sigma factor activity"/>
    <property type="evidence" value="ECO:0007669"/>
    <property type="project" value="UniProtKB-KW"/>
</dbReference>
<dbReference type="OrthoDB" id="9784272at2"/>
<comment type="caution">
    <text evidence="7">The sequence shown here is derived from an EMBL/GenBank/DDBJ whole genome shotgun (WGS) entry which is preliminary data.</text>
</comment>
<sequence length="185" mass="20939">MSGSRSELDSVGELYAGHQQWLAGWLRQRLGCQDTAADLVQDTFMRLLARPRLFASDGDARAFLTTVAKGLCVDFWRRRQIEQAWLESVRQLDMAAVPSAERQAIIMETLLELDALFSRLPSKVANAFILSQVQGLTYRQIAEQLEVSERMVKRYMAEAMLHCALLQDDLDDDGDTLLLSEVEDD</sequence>
<accession>A0A2S5KL29</accession>
<dbReference type="AlphaFoldDB" id="A0A2S5KL29"/>
<evidence type="ECO:0000256" key="1">
    <source>
        <dbReference type="ARBA" id="ARBA00010641"/>
    </source>
</evidence>
<evidence type="ECO:0000313" key="8">
    <source>
        <dbReference type="Proteomes" id="UP000238196"/>
    </source>
</evidence>
<dbReference type="EMBL" id="PRLP01000106">
    <property type="protein sequence ID" value="PPC75345.1"/>
    <property type="molecule type" value="Genomic_DNA"/>
</dbReference>